<organism evidence="4 5">
    <name type="scientific">Cellulomonas rhizosphaerae</name>
    <dbReference type="NCBI Taxonomy" id="2293719"/>
    <lineage>
        <taxon>Bacteria</taxon>
        <taxon>Bacillati</taxon>
        <taxon>Actinomycetota</taxon>
        <taxon>Actinomycetes</taxon>
        <taxon>Micrococcales</taxon>
        <taxon>Cellulomonadaceae</taxon>
        <taxon>Cellulomonas</taxon>
    </lineage>
</organism>
<dbReference type="AlphaFoldDB" id="A0A413RKA4"/>
<evidence type="ECO:0000256" key="1">
    <source>
        <dbReference type="ARBA" id="ARBA00022670"/>
    </source>
</evidence>
<dbReference type="GO" id="GO:0006508">
    <property type="term" value="P:proteolysis"/>
    <property type="evidence" value="ECO:0007669"/>
    <property type="project" value="UniProtKB-KW"/>
</dbReference>
<reference evidence="4 5" key="1">
    <citation type="submission" date="2018-08" db="EMBL/GenBank/DDBJ databases">
        <title>Cellulomonas rhizosphaerae sp. nov., a novel actinomycete isolated from soil.</title>
        <authorList>
            <person name="Tian Y."/>
        </authorList>
    </citation>
    <scope>NUCLEOTIDE SEQUENCE [LARGE SCALE GENOMIC DNA]</scope>
    <source>
        <strain evidence="4 5">NEAU-TCZ24</strain>
    </source>
</reference>
<dbReference type="EMBL" id="QWKP01000204">
    <property type="protein sequence ID" value="RHA39530.1"/>
    <property type="molecule type" value="Genomic_DNA"/>
</dbReference>
<dbReference type="Pfam" id="PF13365">
    <property type="entry name" value="Trypsin_2"/>
    <property type="match status" value="1"/>
</dbReference>
<dbReference type="SUPFAM" id="SSF50494">
    <property type="entry name" value="Trypsin-like serine proteases"/>
    <property type="match status" value="1"/>
</dbReference>
<evidence type="ECO:0000256" key="3">
    <source>
        <dbReference type="SAM" id="MobiDB-lite"/>
    </source>
</evidence>
<dbReference type="Gene3D" id="2.40.10.120">
    <property type="match status" value="1"/>
</dbReference>
<dbReference type="InterPro" id="IPR009003">
    <property type="entry name" value="Peptidase_S1_PA"/>
</dbReference>
<dbReference type="InterPro" id="IPR001940">
    <property type="entry name" value="Peptidase_S1C"/>
</dbReference>
<protein>
    <submittedName>
        <fullName evidence="4">Serine protease</fullName>
    </submittedName>
</protein>
<dbReference type="GO" id="GO:0004252">
    <property type="term" value="F:serine-type endopeptidase activity"/>
    <property type="evidence" value="ECO:0007669"/>
    <property type="project" value="InterPro"/>
</dbReference>
<keyword evidence="1 4" id="KW-0645">Protease</keyword>
<dbReference type="RefSeq" id="WP_118767620.1">
    <property type="nucleotide sequence ID" value="NZ_QWKP01000204.1"/>
</dbReference>
<dbReference type="PANTHER" id="PTHR43343">
    <property type="entry name" value="PEPTIDASE S12"/>
    <property type="match status" value="1"/>
</dbReference>
<evidence type="ECO:0000313" key="5">
    <source>
        <dbReference type="Proteomes" id="UP000283374"/>
    </source>
</evidence>
<dbReference type="PANTHER" id="PTHR43343:SF3">
    <property type="entry name" value="PROTEASE DO-LIKE 8, CHLOROPLASTIC"/>
    <property type="match status" value="1"/>
</dbReference>
<sequence length="343" mass="33547">MDEQSEPTKPTDEATVGRPSPAEGAAALWSDDSFVPEGGMLAPLLASSPLPYVPEAASIPPDEPRELVLAGASSSSGRGRLQRGAAFGAALVVGAAFGAGGVAALDRPSSSTSSASSDPVAPAFTPADVQQQAPTWPGVSTVSASGVVTVTALTEDASGQVSAAAAGTAMILTSDGVALTNNHVIEGASAIQVTDPSSGQSWTATVVATDARADVAVLQLADASDLATVTLDDDSGAAVGDDVTAVGNAEGEGSLVAASGSVVALEQTVTTSTESVSGLLAFSSPVVEGDSGGPVFDDEGEVVGMTTAMATDGRYTVAYAIAISDALVVARQLDPSLSAGAAV</sequence>
<name>A0A413RKA4_9CELL</name>
<feature type="region of interest" description="Disordered" evidence="3">
    <location>
        <begin position="104"/>
        <end position="123"/>
    </location>
</feature>
<dbReference type="PRINTS" id="PR00834">
    <property type="entry name" value="PROTEASES2C"/>
</dbReference>
<gene>
    <name evidence="4" type="ORF">D1825_11805</name>
</gene>
<feature type="region of interest" description="Disordered" evidence="3">
    <location>
        <begin position="1"/>
        <end position="31"/>
    </location>
</feature>
<comment type="caution">
    <text evidence="4">The sequence shown here is derived from an EMBL/GenBank/DDBJ whole genome shotgun (WGS) entry which is preliminary data.</text>
</comment>
<evidence type="ECO:0000313" key="4">
    <source>
        <dbReference type="EMBL" id="RHA39530.1"/>
    </source>
</evidence>
<keyword evidence="5" id="KW-1185">Reference proteome</keyword>
<dbReference type="InterPro" id="IPR051201">
    <property type="entry name" value="Chloro_Bact_Ser_Proteases"/>
</dbReference>
<dbReference type="OrthoDB" id="73775at2"/>
<dbReference type="Proteomes" id="UP000283374">
    <property type="component" value="Unassembled WGS sequence"/>
</dbReference>
<evidence type="ECO:0000256" key="2">
    <source>
        <dbReference type="ARBA" id="ARBA00022801"/>
    </source>
</evidence>
<proteinExistence type="predicted"/>
<accession>A0A413RKA4</accession>
<keyword evidence="2" id="KW-0378">Hydrolase</keyword>